<dbReference type="EMBL" id="CP045851">
    <property type="protein sequence ID" value="QGG95128.1"/>
    <property type="molecule type" value="Genomic_DNA"/>
</dbReference>
<evidence type="ECO:0000313" key="6">
    <source>
        <dbReference type="Proteomes" id="UP000334019"/>
    </source>
</evidence>
<evidence type="ECO:0000313" key="5">
    <source>
        <dbReference type="EMBL" id="QGG95128.1"/>
    </source>
</evidence>
<dbReference type="KEGG" id="atq:GH723_08460"/>
<evidence type="ECO:0000256" key="2">
    <source>
        <dbReference type="SAM" id="MobiDB-lite"/>
    </source>
</evidence>
<sequence length="376" mass="40604">MRAAVVCFVVLALVAGPVSAAGAQVDTSDLPPSYAEEIREAQARVDAATAEFADAETRRYEMEAQIERLQARLVDAEAALVGLRDRLRDMAVNEYVRAGSGTPTVFDEDINRQVRANALAEIVTESDTDALDAYRAATADLEQDREELDRLLAEQRELVADLESAQAEMVGELERLQELEAERQAEIQRREEEERRRQEEERRRQEEERERREREAAANRPANPPTTRPPSSNDPSPAPPPSSPPPSSGGWVCPVAGPHSFIDSWGAPRSGGRSHKGVDMMASTGTPVVAPVSGTVTHRGNSIGGLSFHLNGVDGHYYYGTHLSAYGASGQVQAGTVIGYVGDTGNARGIPHLHFEIHPNGGSAVNPTPTVRAACG</sequence>
<evidence type="ECO:0000259" key="4">
    <source>
        <dbReference type="Pfam" id="PF01551"/>
    </source>
</evidence>
<feature type="region of interest" description="Disordered" evidence="2">
    <location>
        <begin position="188"/>
        <end position="255"/>
    </location>
</feature>
<dbReference type="AlphaFoldDB" id="A0A5Q2RE01"/>
<organism evidence="5 6">
    <name type="scientific">Actinomarinicola tropica</name>
    <dbReference type="NCBI Taxonomy" id="2789776"/>
    <lineage>
        <taxon>Bacteria</taxon>
        <taxon>Bacillati</taxon>
        <taxon>Actinomycetota</taxon>
        <taxon>Acidimicrobiia</taxon>
        <taxon>Acidimicrobiales</taxon>
        <taxon>Iamiaceae</taxon>
        <taxon>Actinomarinicola</taxon>
    </lineage>
</organism>
<feature type="signal peptide" evidence="3">
    <location>
        <begin position="1"/>
        <end position="20"/>
    </location>
</feature>
<dbReference type="InterPro" id="IPR011055">
    <property type="entry name" value="Dup_hybrid_motif"/>
</dbReference>
<protein>
    <submittedName>
        <fullName evidence="5">Peptidoglycan DD-metalloendopeptidase family protein</fullName>
    </submittedName>
</protein>
<dbReference type="PANTHER" id="PTHR21666:SF268">
    <property type="entry name" value="PEPTIDASE M23 DOMAIN-CONTAINING PROTEIN"/>
    <property type="match status" value="1"/>
</dbReference>
<keyword evidence="6" id="KW-1185">Reference proteome</keyword>
<feature type="compositionally biased region" description="Basic and acidic residues" evidence="2">
    <location>
        <begin position="188"/>
        <end position="217"/>
    </location>
</feature>
<keyword evidence="3" id="KW-0732">Signal</keyword>
<dbReference type="RefSeq" id="WP_153759236.1">
    <property type="nucleotide sequence ID" value="NZ_CP045851.1"/>
</dbReference>
<dbReference type="SUPFAM" id="SSF51261">
    <property type="entry name" value="Duplicated hybrid motif"/>
    <property type="match status" value="1"/>
</dbReference>
<evidence type="ECO:0000256" key="3">
    <source>
        <dbReference type="SAM" id="SignalP"/>
    </source>
</evidence>
<dbReference type="Proteomes" id="UP000334019">
    <property type="component" value="Chromosome"/>
</dbReference>
<name>A0A5Q2RE01_9ACTN</name>
<keyword evidence="1" id="KW-0175">Coiled coil</keyword>
<feature type="chain" id="PRO_5024282642" evidence="3">
    <location>
        <begin position="21"/>
        <end position="376"/>
    </location>
</feature>
<dbReference type="InterPro" id="IPR016047">
    <property type="entry name" value="M23ase_b-sheet_dom"/>
</dbReference>
<feature type="compositionally biased region" description="Pro residues" evidence="2">
    <location>
        <begin position="236"/>
        <end position="247"/>
    </location>
</feature>
<dbReference type="InterPro" id="IPR050570">
    <property type="entry name" value="Cell_wall_metabolism_enzyme"/>
</dbReference>
<proteinExistence type="predicted"/>
<dbReference type="GO" id="GO:0004222">
    <property type="term" value="F:metalloendopeptidase activity"/>
    <property type="evidence" value="ECO:0007669"/>
    <property type="project" value="TreeGrafter"/>
</dbReference>
<feature type="coiled-coil region" evidence="1">
    <location>
        <begin position="38"/>
        <end position="86"/>
    </location>
</feature>
<gene>
    <name evidence="5" type="ORF">GH723_08460</name>
</gene>
<dbReference type="Pfam" id="PF01551">
    <property type="entry name" value="Peptidase_M23"/>
    <property type="match status" value="1"/>
</dbReference>
<dbReference type="Gene3D" id="6.10.250.3150">
    <property type="match status" value="1"/>
</dbReference>
<dbReference type="PANTHER" id="PTHR21666">
    <property type="entry name" value="PEPTIDASE-RELATED"/>
    <property type="match status" value="1"/>
</dbReference>
<feature type="domain" description="M23ase beta-sheet core" evidence="4">
    <location>
        <begin position="274"/>
        <end position="367"/>
    </location>
</feature>
<evidence type="ECO:0000256" key="1">
    <source>
        <dbReference type="SAM" id="Coils"/>
    </source>
</evidence>
<reference evidence="5 6" key="1">
    <citation type="submission" date="2019-11" db="EMBL/GenBank/DDBJ databases">
        <authorList>
            <person name="He Y."/>
        </authorList>
    </citation>
    <scope>NUCLEOTIDE SEQUENCE [LARGE SCALE GENOMIC DNA]</scope>
    <source>
        <strain evidence="5 6">SCSIO 58843</strain>
    </source>
</reference>
<dbReference type="Gene3D" id="2.70.70.10">
    <property type="entry name" value="Glucose Permease (Domain IIA)"/>
    <property type="match status" value="1"/>
</dbReference>
<dbReference type="CDD" id="cd12797">
    <property type="entry name" value="M23_peptidase"/>
    <property type="match status" value="1"/>
</dbReference>
<accession>A0A5Q2RE01</accession>